<keyword evidence="2" id="KW-0732">Signal</keyword>
<feature type="signal peptide" evidence="2">
    <location>
        <begin position="1"/>
        <end position="19"/>
    </location>
</feature>
<gene>
    <name evidence="3" type="ORF">FB567DRAFT_180679</name>
</gene>
<feature type="region of interest" description="Disordered" evidence="1">
    <location>
        <begin position="63"/>
        <end position="84"/>
    </location>
</feature>
<dbReference type="AlphaFoldDB" id="A0A8K0W4I2"/>
<dbReference type="Proteomes" id="UP000813461">
    <property type="component" value="Unassembled WGS sequence"/>
</dbReference>
<evidence type="ECO:0000256" key="1">
    <source>
        <dbReference type="SAM" id="MobiDB-lite"/>
    </source>
</evidence>
<organism evidence="3 4">
    <name type="scientific">Paraphoma chrysanthemicola</name>
    <dbReference type="NCBI Taxonomy" id="798071"/>
    <lineage>
        <taxon>Eukaryota</taxon>
        <taxon>Fungi</taxon>
        <taxon>Dikarya</taxon>
        <taxon>Ascomycota</taxon>
        <taxon>Pezizomycotina</taxon>
        <taxon>Dothideomycetes</taxon>
        <taxon>Pleosporomycetidae</taxon>
        <taxon>Pleosporales</taxon>
        <taxon>Pleosporineae</taxon>
        <taxon>Phaeosphaeriaceae</taxon>
        <taxon>Paraphoma</taxon>
    </lineage>
</organism>
<reference evidence="3" key="1">
    <citation type="journal article" date="2021" name="Nat. Commun.">
        <title>Genetic determinants of endophytism in the Arabidopsis root mycobiome.</title>
        <authorList>
            <person name="Mesny F."/>
            <person name="Miyauchi S."/>
            <person name="Thiergart T."/>
            <person name="Pickel B."/>
            <person name="Atanasova L."/>
            <person name="Karlsson M."/>
            <person name="Huettel B."/>
            <person name="Barry K.W."/>
            <person name="Haridas S."/>
            <person name="Chen C."/>
            <person name="Bauer D."/>
            <person name="Andreopoulos W."/>
            <person name="Pangilinan J."/>
            <person name="LaButti K."/>
            <person name="Riley R."/>
            <person name="Lipzen A."/>
            <person name="Clum A."/>
            <person name="Drula E."/>
            <person name="Henrissat B."/>
            <person name="Kohler A."/>
            <person name="Grigoriev I.V."/>
            <person name="Martin F.M."/>
            <person name="Hacquard S."/>
        </authorList>
    </citation>
    <scope>NUCLEOTIDE SEQUENCE</scope>
    <source>
        <strain evidence="3">MPI-SDFR-AT-0120</strain>
    </source>
</reference>
<sequence>MPSPSKLIISFILLTTAIALPTPQLAGEGQAFDSIFTDTDNGVGYGIENAEDNIAGTVAALKGTSATGPANPPPPTRRQLDKVSNGFQAIGNAAGVGGSTAPLTDALDNVDGDLTSGAANAGAALGQTEEQTLEDAGKAVPKM</sequence>
<proteinExistence type="predicted"/>
<comment type="caution">
    <text evidence="3">The sequence shown here is derived from an EMBL/GenBank/DDBJ whole genome shotgun (WGS) entry which is preliminary data.</text>
</comment>
<feature type="chain" id="PRO_5035432385" evidence="2">
    <location>
        <begin position="20"/>
        <end position="143"/>
    </location>
</feature>
<name>A0A8K0W4I2_9PLEO</name>
<feature type="region of interest" description="Disordered" evidence="1">
    <location>
        <begin position="123"/>
        <end position="143"/>
    </location>
</feature>
<keyword evidence="4" id="KW-1185">Reference proteome</keyword>
<dbReference type="OrthoDB" id="3521820at2759"/>
<accession>A0A8K0W4I2</accession>
<evidence type="ECO:0000313" key="4">
    <source>
        <dbReference type="Proteomes" id="UP000813461"/>
    </source>
</evidence>
<evidence type="ECO:0000313" key="3">
    <source>
        <dbReference type="EMBL" id="KAH7093770.1"/>
    </source>
</evidence>
<evidence type="ECO:0000256" key="2">
    <source>
        <dbReference type="SAM" id="SignalP"/>
    </source>
</evidence>
<protein>
    <submittedName>
        <fullName evidence="3">Uncharacterized protein</fullName>
    </submittedName>
</protein>
<dbReference type="EMBL" id="JAGMVJ010000002">
    <property type="protein sequence ID" value="KAH7093770.1"/>
    <property type="molecule type" value="Genomic_DNA"/>
</dbReference>